<name>A0A9X6NHI1_HYPEX</name>
<dbReference type="OrthoDB" id="767975at2759"/>
<organism evidence="2 3">
    <name type="scientific">Hypsibius exemplaris</name>
    <name type="common">Freshwater tardigrade</name>
    <dbReference type="NCBI Taxonomy" id="2072580"/>
    <lineage>
        <taxon>Eukaryota</taxon>
        <taxon>Metazoa</taxon>
        <taxon>Ecdysozoa</taxon>
        <taxon>Tardigrada</taxon>
        <taxon>Eutardigrada</taxon>
        <taxon>Parachela</taxon>
        <taxon>Hypsibioidea</taxon>
        <taxon>Hypsibiidae</taxon>
        <taxon>Hypsibius</taxon>
    </lineage>
</organism>
<reference evidence="3" key="1">
    <citation type="submission" date="2017-01" db="EMBL/GenBank/DDBJ databases">
        <title>Comparative genomics of anhydrobiosis in the tardigrade Hypsibius dujardini.</title>
        <authorList>
            <person name="Yoshida Y."/>
            <person name="Koutsovoulos G."/>
            <person name="Laetsch D."/>
            <person name="Stevens L."/>
            <person name="Kumar S."/>
            <person name="Horikawa D."/>
            <person name="Ishino K."/>
            <person name="Komine S."/>
            <person name="Tomita M."/>
            <person name="Blaxter M."/>
            <person name="Arakawa K."/>
        </authorList>
    </citation>
    <scope>NUCLEOTIDE SEQUENCE [LARGE SCALE GENOMIC DNA]</scope>
    <source>
        <strain evidence="3">Z151</strain>
    </source>
</reference>
<dbReference type="EMBL" id="MTYJ01000360">
    <property type="protein sequence ID" value="OWA53965.1"/>
    <property type="molecule type" value="Genomic_DNA"/>
</dbReference>
<sequence>MGWSITRIFGFILLAVLIWQFFLYYLTAKRPGSDCSSYTCSILSTGGKYRQQTNSSHLLWEPDGCTLRHRTLHENVQCMMDIAEKKDKVPIVAFAGDSRIRQLRDEFIHQITGNDSDMVANPSLIVNEDWYRRHDFRADFFPSASVNVHFEWSPFIDLGQDSLIQFLTRIIGMTCWLPDILILGSGIWNARDCSRFNRTESECVLEYKSSFQALLLLLERLPLSTEIIWIPQSILNESTINRPKDPFFKVGLKSGTLIPYNNAVKEILASNSGRRIIYWDSLYIASRQLADGLDGVHFGLKSKQQMMQLLMNWICNKYDHDRFSPAWGLVYKKPLSNSFCCARKCS</sequence>
<keyword evidence="3" id="KW-1185">Reference proteome</keyword>
<evidence type="ECO:0000313" key="3">
    <source>
        <dbReference type="Proteomes" id="UP000192578"/>
    </source>
</evidence>
<evidence type="ECO:0000256" key="1">
    <source>
        <dbReference type="SAM" id="Phobius"/>
    </source>
</evidence>
<evidence type="ECO:0008006" key="4">
    <source>
        <dbReference type="Google" id="ProtNLM"/>
    </source>
</evidence>
<dbReference type="AlphaFoldDB" id="A0A9X6NHI1"/>
<dbReference type="Proteomes" id="UP000192578">
    <property type="component" value="Unassembled WGS sequence"/>
</dbReference>
<comment type="caution">
    <text evidence="2">The sequence shown here is derived from an EMBL/GenBank/DDBJ whole genome shotgun (WGS) entry which is preliminary data.</text>
</comment>
<accession>A0A9X6NHI1</accession>
<keyword evidence="1" id="KW-1133">Transmembrane helix</keyword>
<gene>
    <name evidence="2" type="ORF">BV898_18388</name>
</gene>
<evidence type="ECO:0000313" key="2">
    <source>
        <dbReference type="EMBL" id="OWA53965.1"/>
    </source>
</evidence>
<protein>
    <recommendedName>
        <fullName evidence="4">CAS1 domain-containing protein 1</fullName>
    </recommendedName>
</protein>
<feature type="transmembrane region" description="Helical" evidence="1">
    <location>
        <begin position="7"/>
        <end position="26"/>
    </location>
</feature>
<keyword evidence="1" id="KW-0812">Transmembrane</keyword>
<keyword evidence="1" id="KW-0472">Membrane</keyword>
<proteinExistence type="predicted"/>